<evidence type="ECO:0000313" key="4">
    <source>
        <dbReference type="EMBL" id="RNB88708.1"/>
    </source>
</evidence>
<accession>A0A3M8DKY8</accession>
<dbReference type="GO" id="GO:0016787">
    <property type="term" value="F:hydrolase activity"/>
    <property type="evidence" value="ECO:0007669"/>
    <property type="project" value="UniProtKB-KW"/>
</dbReference>
<dbReference type="Pfam" id="PF07859">
    <property type="entry name" value="Abhydrolase_3"/>
    <property type="match status" value="1"/>
</dbReference>
<organism evidence="4 5">
    <name type="scientific">Brevibacillus nitrificans</name>
    <dbReference type="NCBI Taxonomy" id="651560"/>
    <lineage>
        <taxon>Bacteria</taxon>
        <taxon>Bacillati</taxon>
        <taxon>Bacillota</taxon>
        <taxon>Bacilli</taxon>
        <taxon>Bacillales</taxon>
        <taxon>Paenibacillaceae</taxon>
        <taxon>Brevibacillus</taxon>
    </lineage>
</organism>
<dbReference type="AlphaFoldDB" id="A0A3M8DKY8"/>
<protein>
    <submittedName>
        <fullName evidence="4">Alpha/beta hydrolase</fullName>
    </submittedName>
</protein>
<evidence type="ECO:0000313" key="5">
    <source>
        <dbReference type="Proteomes" id="UP000269573"/>
    </source>
</evidence>
<dbReference type="Proteomes" id="UP000269573">
    <property type="component" value="Unassembled WGS sequence"/>
</dbReference>
<dbReference type="RefSeq" id="WP_122922805.1">
    <property type="nucleotide sequence ID" value="NZ_RHHU01000003.1"/>
</dbReference>
<dbReference type="InterPro" id="IPR029058">
    <property type="entry name" value="AB_hydrolase_fold"/>
</dbReference>
<feature type="domain" description="Alpha/beta hydrolase fold-3" evidence="3">
    <location>
        <begin position="79"/>
        <end position="286"/>
    </location>
</feature>
<name>A0A3M8DKY8_9BACL</name>
<comment type="caution">
    <text evidence="4">The sequence shown here is derived from an EMBL/GenBank/DDBJ whole genome shotgun (WGS) entry which is preliminary data.</text>
</comment>
<dbReference type="InterPro" id="IPR050300">
    <property type="entry name" value="GDXG_lipolytic_enzyme"/>
</dbReference>
<dbReference type="PANTHER" id="PTHR48081:SF8">
    <property type="entry name" value="ALPHA_BETA HYDROLASE FOLD-3 DOMAIN-CONTAINING PROTEIN-RELATED"/>
    <property type="match status" value="1"/>
</dbReference>
<proteinExistence type="inferred from homology"/>
<dbReference type="InterPro" id="IPR013094">
    <property type="entry name" value="AB_hydrolase_3"/>
</dbReference>
<comment type="similarity">
    <text evidence="1">Belongs to the 'GDXG' lipolytic enzyme family.</text>
</comment>
<keyword evidence="5" id="KW-1185">Reference proteome</keyword>
<reference evidence="4 5" key="1">
    <citation type="submission" date="2018-10" db="EMBL/GenBank/DDBJ databases">
        <title>Phylogenomics of Brevibacillus.</title>
        <authorList>
            <person name="Dunlap C."/>
        </authorList>
    </citation>
    <scope>NUCLEOTIDE SEQUENCE [LARGE SCALE GENOMIC DNA]</scope>
    <source>
        <strain evidence="4 5">JCM 15774</strain>
    </source>
</reference>
<keyword evidence="2 4" id="KW-0378">Hydrolase</keyword>
<sequence>MEERVHPELRTMLSVMPELNFDRENLEPMRKAMDEMFVGAPQNPALSIEDRFIPAADGEYQLRVRVYSPRTKTETLPGILYIHGGGYIVGSVETFDDTCQELAHDLSSVVVSVDYRLAPEHPYPIPLEDCYSALLWFAANAVEMGVDPARIAVVGASAGGGLTAAVSLLARDRNGPAIAFQMPLYPMIDDRHITVSSNEITDHRVWNAKFNRQGWEMYLGELAGGEVSPYAAPARATDFSRLPPTYTCIGDLDPFRDETIEYVLKLTQAKVPVEFHLYPGCFHGFEHSVPNASVSKRAKQEYNQALKRALHKE</sequence>
<dbReference type="InterPro" id="IPR002168">
    <property type="entry name" value="Lipase_GDXG_HIS_AS"/>
</dbReference>
<dbReference type="SUPFAM" id="SSF53474">
    <property type="entry name" value="alpha/beta-Hydrolases"/>
    <property type="match status" value="1"/>
</dbReference>
<dbReference type="Gene3D" id="3.40.50.1820">
    <property type="entry name" value="alpha/beta hydrolase"/>
    <property type="match status" value="1"/>
</dbReference>
<dbReference type="PANTHER" id="PTHR48081">
    <property type="entry name" value="AB HYDROLASE SUPERFAMILY PROTEIN C4A8.06C"/>
    <property type="match status" value="1"/>
</dbReference>
<evidence type="ECO:0000256" key="1">
    <source>
        <dbReference type="ARBA" id="ARBA00010515"/>
    </source>
</evidence>
<dbReference type="EMBL" id="RHHU01000003">
    <property type="protein sequence ID" value="RNB88708.1"/>
    <property type="molecule type" value="Genomic_DNA"/>
</dbReference>
<evidence type="ECO:0000259" key="3">
    <source>
        <dbReference type="Pfam" id="PF07859"/>
    </source>
</evidence>
<gene>
    <name evidence="4" type="ORF">EDM59_06260</name>
</gene>
<evidence type="ECO:0000256" key="2">
    <source>
        <dbReference type="ARBA" id="ARBA00022801"/>
    </source>
</evidence>
<dbReference type="PROSITE" id="PS01173">
    <property type="entry name" value="LIPASE_GDXG_HIS"/>
    <property type="match status" value="1"/>
</dbReference>